<gene>
    <name evidence="6" type="ORF">LANO_0D04456G</name>
</gene>
<dbReference type="Proteomes" id="UP000189911">
    <property type="component" value="Chromosome D"/>
</dbReference>
<dbReference type="GO" id="GO:0003729">
    <property type="term" value="F:mRNA binding"/>
    <property type="evidence" value="ECO:0007669"/>
    <property type="project" value="TreeGrafter"/>
</dbReference>
<keyword evidence="1" id="KW-0963">Cytoplasm</keyword>
<dbReference type="Gene3D" id="3.30.2280.10">
    <property type="entry name" value="Hypothetical protein (hspc210)"/>
    <property type="match status" value="1"/>
</dbReference>
<feature type="region of interest" description="Disordered" evidence="4">
    <location>
        <begin position="1181"/>
        <end position="1212"/>
    </location>
</feature>
<dbReference type="GO" id="GO:0005737">
    <property type="term" value="C:cytoplasm"/>
    <property type="evidence" value="ECO:0007669"/>
    <property type="project" value="TreeGrafter"/>
</dbReference>
<dbReference type="Pfam" id="PF12807">
    <property type="entry name" value="eIF3_p135"/>
    <property type="match status" value="1"/>
</dbReference>
<evidence type="ECO:0000256" key="4">
    <source>
        <dbReference type="SAM" id="MobiDB-lite"/>
    </source>
</evidence>
<keyword evidence="3" id="KW-0175">Coiled coil</keyword>
<dbReference type="CDD" id="cd15466">
    <property type="entry name" value="CLU-central"/>
    <property type="match status" value="1"/>
</dbReference>
<dbReference type="PANTHER" id="PTHR12601:SF6">
    <property type="entry name" value="CLUSTERED MITOCHONDRIA PROTEIN HOMOLOG"/>
    <property type="match status" value="1"/>
</dbReference>
<accession>A0A1G4JG69</accession>
<feature type="domain" description="Clu" evidence="5">
    <location>
        <begin position="305"/>
        <end position="566"/>
    </location>
</feature>
<dbReference type="EMBL" id="LT598448">
    <property type="protein sequence ID" value="SCU89309.1"/>
    <property type="molecule type" value="Genomic_DNA"/>
</dbReference>
<feature type="region of interest" description="Disordered" evidence="4">
    <location>
        <begin position="1222"/>
        <end position="1241"/>
    </location>
</feature>
<dbReference type="Pfam" id="PF15044">
    <property type="entry name" value="CLU_N"/>
    <property type="match status" value="1"/>
</dbReference>
<dbReference type="InterPro" id="IPR007967">
    <property type="entry name" value="GSKIP_dom"/>
</dbReference>
<evidence type="ECO:0000256" key="2">
    <source>
        <dbReference type="ARBA" id="ARBA00022803"/>
    </source>
</evidence>
<dbReference type="InterPro" id="IPR033646">
    <property type="entry name" value="CLU-central"/>
</dbReference>
<evidence type="ECO:0000256" key="1">
    <source>
        <dbReference type="ARBA" id="ARBA00022490"/>
    </source>
</evidence>
<dbReference type="InterPro" id="IPR023231">
    <property type="entry name" value="GSKIP_dom_sf"/>
</dbReference>
<dbReference type="InterPro" id="IPR028275">
    <property type="entry name" value="CLU_N"/>
</dbReference>
<dbReference type="InterPro" id="IPR011990">
    <property type="entry name" value="TPR-like_helical_dom_sf"/>
</dbReference>
<organism evidence="6 7">
    <name type="scientific">Lachancea nothofagi CBS 11611</name>
    <dbReference type="NCBI Taxonomy" id="1266666"/>
    <lineage>
        <taxon>Eukaryota</taxon>
        <taxon>Fungi</taxon>
        <taxon>Dikarya</taxon>
        <taxon>Ascomycota</taxon>
        <taxon>Saccharomycotina</taxon>
        <taxon>Saccharomycetes</taxon>
        <taxon>Saccharomycetales</taxon>
        <taxon>Saccharomycetaceae</taxon>
        <taxon>Lachancea</taxon>
    </lineage>
</organism>
<dbReference type="Pfam" id="PF13236">
    <property type="entry name" value="CLU"/>
    <property type="match status" value="1"/>
</dbReference>
<dbReference type="GO" id="GO:0048312">
    <property type="term" value="P:intracellular distribution of mitochondria"/>
    <property type="evidence" value="ECO:0007669"/>
    <property type="project" value="TreeGrafter"/>
</dbReference>
<feature type="compositionally biased region" description="Basic and acidic residues" evidence="4">
    <location>
        <begin position="133"/>
        <end position="151"/>
    </location>
</feature>
<proteinExistence type="predicted"/>
<dbReference type="Pfam" id="PF13374">
    <property type="entry name" value="TPR_10"/>
    <property type="match status" value="1"/>
</dbReference>
<keyword evidence="2" id="KW-0802">TPR repeat</keyword>
<dbReference type="Pfam" id="PF05303">
    <property type="entry name" value="GSKIP_dom"/>
    <property type="match status" value="1"/>
</dbReference>
<evidence type="ECO:0000313" key="7">
    <source>
        <dbReference type="Proteomes" id="UP000189911"/>
    </source>
</evidence>
<feature type="compositionally biased region" description="Basic residues" evidence="4">
    <location>
        <begin position="1229"/>
        <end position="1241"/>
    </location>
</feature>
<dbReference type="PANTHER" id="PTHR12601">
    <property type="entry name" value="EUKARYOTIC TRANSLATION INITIATION FACTOR 3 SUBUNIT EIF-3"/>
    <property type="match status" value="1"/>
</dbReference>
<evidence type="ECO:0000256" key="3">
    <source>
        <dbReference type="SAM" id="Coils"/>
    </source>
</evidence>
<dbReference type="AlphaFoldDB" id="A0A1G4JG69"/>
<reference evidence="7" key="1">
    <citation type="submission" date="2016-03" db="EMBL/GenBank/DDBJ databases">
        <authorList>
            <person name="Devillers Hugo."/>
        </authorList>
    </citation>
    <scope>NUCLEOTIDE SEQUENCE [LARGE SCALE GENOMIC DNA]</scope>
</reference>
<evidence type="ECO:0000259" key="5">
    <source>
        <dbReference type="PROSITE" id="PS51823"/>
    </source>
</evidence>
<evidence type="ECO:0000313" key="6">
    <source>
        <dbReference type="EMBL" id="SCU89309.1"/>
    </source>
</evidence>
<sequence length="1241" mass="138762">MENQHSNAISVSMKLPNQKEDVTLNLVQSSSAQILSDVLQFSSPARCLTNLDLYFKGTKLTGEEALKDLATGDTLKLDVKYRPYTTRDALRHITVVRDTIGFASEAQDGVSDFAVSTGIKFADLPLHSVKSAELKKSTSGDEKNPETEKTESAAFNLSEQEASEFQQTVKDILTENKPVADILKTRSPIVTPCVRSLNLSAYNPAPAFYRSKGHLLYLQVVTLEGESFHITASTAGFYVNRSNSNKFDPNRREDASKTFVSLLDLLSFQSKKFNEHVKKLEQKISALDNVCIARPSTTFLCKPWLVSTSPSASGSYSRFQLSESDFNTERNFNDEFQAIKDMTTGDFQSIVDTEKLTAKVYHEFTEAAVRDSMSIFYDDLVPMNPEADTQEQIFLKNNIFYSFVGDVNGNYTSIGGDAAAFAASNQDLQTVKLLHRVTLSEIHYLLCAVIDFAGRRVLAQTPVPGLLSAMGTVTKQDPKSGETVTEDLNSDVNVVYGLDESTGEILYNEEFDDALESFSRLLHLEKHQVGSSQIKISSHSKGIVGSDKRKYVLDLANSHPLDVKFARQFYDNADESNRYPHRQTLIRNELVDKWWATKIENVDTSFEKAFEEKLFAFNPDAYVVSGVEDPLVDEISDYLANEVVPGVVEDYAAGNSTAPYDGDHLSDSLHKNGINMRYLGQVIKLAEAELKKQESKHEEKLAEVKLGNEDHENWEKEYLVKVEQLIKERQAKINALIQEGKDIPEDLKGNLKLDENDIRKPTKGEAVAVNRDQLLCLVKISQLEVAARSMKHVLRKYAKSLPVPVVSSLVTYFFNLLFGHNYNPQPKAEIIDEFYSQSAFPYMQVSRADLLKEIREQARLRFIYDISDEVLESLCEQRFALIRAVSKKFGIQVLNKEYYFTQDSFENFKQSQDKKVRSKLNAPSHTFSAGDLAIIPVIKDGEYKSLSGDNFWTQGASILSEKEEEGLVLLRQALTIKEEVNGIVHPSVAESYMALSTIYHTLNRVPEAVTFCRKACAIYERVCGVDSFEVIRCLMNLAILEISNKCPFNGAHILQRILDTLNALCVAVHPATINAYTMLQQASLASKNAKLAIEIMKKLSETILVIEGGEHTLAFGYNQSRIGDLYVTMNDYTNSLKAISDAKEVFTKELGLNDETTAQCKQWVTGLQNLLQRQVQQRSLSQTQNAVNTGVAATSKKPKAAKKAEKVDPELANKSVDELMSYIEGGSKTKSKGGKKTNKKN</sequence>
<dbReference type="SUPFAM" id="SSF48452">
    <property type="entry name" value="TPR-like"/>
    <property type="match status" value="1"/>
</dbReference>
<dbReference type="SUPFAM" id="SSF103107">
    <property type="entry name" value="Hypothetical protein c14orf129, hspc210"/>
    <property type="match status" value="1"/>
</dbReference>
<dbReference type="FunFam" id="3.30.2280.10:FF:000002">
    <property type="entry name" value="Clustered mitochondria protein homolog"/>
    <property type="match status" value="1"/>
</dbReference>
<dbReference type="OrthoDB" id="1414216at2759"/>
<feature type="coiled-coil region" evidence="3">
    <location>
        <begin position="683"/>
        <end position="739"/>
    </location>
</feature>
<dbReference type="InterPro" id="IPR025697">
    <property type="entry name" value="CLU_dom"/>
</dbReference>
<dbReference type="Gene3D" id="1.25.40.10">
    <property type="entry name" value="Tetratricopeptide repeat domain"/>
    <property type="match status" value="2"/>
</dbReference>
<feature type="region of interest" description="Disordered" evidence="4">
    <location>
        <begin position="133"/>
        <end position="155"/>
    </location>
</feature>
<name>A0A1G4JG69_9SACH</name>
<keyword evidence="7" id="KW-1185">Reference proteome</keyword>
<dbReference type="InterPro" id="IPR027523">
    <property type="entry name" value="CLU_prot"/>
</dbReference>
<protein>
    <submittedName>
        <fullName evidence="6">LANO_0D04456g1_1</fullName>
    </submittedName>
</protein>
<feature type="compositionally biased region" description="Basic and acidic residues" evidence="4">
    <location>
        <begin position="1202"/>
        <end position="1212"/>
    </location>
</feature>
<dbReference type="PROSITE" id="PS51823">
    <property type="entry name" value="CLU"/>
    <property type="match status" value="1"/>
</dbReference>